<dbReference type="Proteomes" id="UP000675881">
    <property type="component" value="Chromosome 9"/>
</dbReference>
<accession>A0A7R8D6E0</accession>
<name>A0A7R8D6E0_LEPSM</name>
<protein>
    <submittedName>
        <fullName evidence="1">(salmon louse) hypothetical protein</fullName>
    </submittedName>
</protein>
<dbReference type="AlphaFoldDB" id="A0A7R8D6E0"/>
<organism evidence="1 2">
    <name type="scientific">Lepeophtheirus salmonis</name>
    <name type="common">Salmon louse</name>
    <name type="synonym">Caligus salmonis</name>
    <dbReference type="NCBI Taxonomy" id="72036"/>
    <lineage>
        <taxon>Eukaryota</taxon>
        <taxon>Metazoa</taxon>
        <taxon>Ecdysozoa</taxon>
        <taxon>Arthropoda</taxon>
        <taxon>Crustacea</taxon>
        <taxon>Multicrustacea</taxon>
        <taxon>Hexanauplia</taxon>
        <taxon>Copepoda</taxon>
        <taxon>Siphonostomatoida</taxon>
        <taxon>Caligidae</taxon>
        <taxon>Lepeophtheirus</taxon>
    </lineage>
</organism>
<reference evidence="1" key="1">
    <citation type="submission" date="2021-02" db="EMBL/GenBank/DDBJ databases">
        <authorList>
            <person name="Bekaert M."/>
        </authorList>
    </citation>
    <scope>NUCLEOTIDE SEQUENCE</scope>
    <source>
        <strain evidence="1">IoA-00</strain>
    </source>
</reference>
<dbReference type="InterPro" id="IPR036943">
    <property type="entry name" value="FN_type2_sf"/>
</dbReference>
<keyword evidence="2" id="KW-1185">Reference proteome</keyword>
<evidence type="ECO:0000313" key="1">
    <source>
        <dbReference type="EMBL" id="CAF3044010.1"/>
    </source>
</evidence>
<sequence>MSTKTKVKMVKDCIIVLLAASMSDKKLRPLVIGKSQNPRCFSQRSGIFIHKSAIHEATILSVLWAFISPIMGQEEGMINLTCQAFPKSVFKLLHPMNCIFPIFFRKLLISEHDDSITEWGICRPECPKKESLAEGISMRRIFYTMLRHKGCQDKLNTSSCIFPYQYGIKMWHTCVPAMNGFLPNGEFASKLFCPTSLDKEAKPLVWRECGIDCPVLEAFKPVTLNTYVPTETATLPYVELVQEVNDNSTNETKKK</sequence>
<evidence type="ECO:0000313" key="2">
    <source>
        <dbReference type="Proteomes" id="UP000675881"/>
    </source>
</evidence>
<dbReference type="EMBL" id="HG994588">
    <property type="protein sequence ID" value="CAF3044010.1"/>
    <property type="molecule type" value="Genomic_DNA"/>
</dbReference>
<dbReference type="Gene3D" id="2.10.10.10">
    <property type="entry name" value="Fibronectin, type II, collagen-binding"/>
    <property type="match status" value="1"/>
</dbReference>
<gene>
    <name evidence="1" type="ORF">LSAA_14929</name>
</gene>
<proteinExistence type="predicted"/>